<dbReference type="SMART" id="SM00342">
    <property type="entry name" value="HTH_ARAC"/>
    <property type="match status" value="1"/>
</dbReference>
<dbReference type="GeneID" id="93302896"/>
<evidence type="ECO:0000256" key="8">
    <source>
        <dbReference type="ARBA" id="ARBA00023163"/>
    </source>
</evidence>
<dbReference type="Pfam" id="PF00072">
    <property type="entry name" value="Response_reg"/>
    <property type="match status" value="1"/>
</dbReference>
<dbReference type="Proteomes" id="UP000095003">
    <property type="component" value="Unassembled WGS sequence"/>
</dbReference>
<dbReference type="SUPFAM" id="SSF52172">
    <property type="entry name" value="CheY-like"/>
    <property type="match status" value="1"/>
</dbReference>
<accession>A0A1E3ARC1</accession>
<reference evidence="13 14" key="1">
    <citation type="submission" date="2016-07" db="EMBL/GenBank/DDBJ databases">
        <title>Characterization of isolates of Eisenbergiella tayi derived from blood cultures, using whole genome sequencing.</title>
        <authorList>
            <person name="Burdz T."/>
            <person name="Wiebe D."/>
            <person name="Huynh C."/>
            <person name="Bernard K."/>
        </authorList>
    </citation>
    <scope>NUCLEOTIDE SEQUENCE [LARGE SCALE GENOMIC DNA]</scope>
    <source>
        <strain evidence="13 14">NML 120489</strain>
    </source>
</reference>
<dbReference type="PANTHER" id="PTHR42713:SF3">
    <property type="entry name" value="TRANSCRIPTIONAL REGULATORY PROTEIN HPTR"/>
    <property type="match status" value="1"/>
</dbReference>
<dbReference type="RefSeq" id="WP_069157879.1">
    <property type="nucleotide sequence ID" value="NZ_DBFYTC010000227.1"/>
</dbReference>
<dbReference type="InterPro" id="IPR009057">
    <property type="entry name" value="Homeodomain-like_sf"/>
</dbReference>
<comment type="caution">
    <text evidence="13">The sequence shown here is derived from an EMBL/GenBank/DDBJ whole genome shotgun (WGS) entry which is preliminary data.</text>
</comment>
<keyword evidence="4 10" id="KW-0597">Phosphoprotein</keyword>
<sequence>MYSILIADDEKYVRQDIIRSVNWTDHGYFIVGEASNGAQALEKIKELQPDVLITDIRMPLTDGLSLIERALKLQPNLHSVIVSGYEDFHYAREAIRLNVLDYLTKPIDETSILSMLKKLTTALEGDNHNRTSAPAFSMPNKEGSFSAGSTAAAGGNLHYAVISLYFASCFLQKTRKYTENLFASWLSHAVHSHSDFIDDPCFGTQFCYMSPTLMQITVYAGHLTKDHLQHLLKYLQEQLSLCGFPAPAAALTPPFPDKARLSTLQTSCLQLLNSRLLFESDLIWYRLIPPQKEAFVSEITELMEQFRKNISIRHFENTEYYLNQMLKSDNKEAFTPELLEYVICEISNTLRKICLCYQLTINQNIFKEPLTPFYLMAFSELEALRKDLLKRCKAVFSFVNAADSIDIITLIKQYIQKNYEQDITLVSIASEFFFNPSYLSHMFKQQTGGNLSSYIEEIRIKEALKLFRTQKLSIGKVARMVGYNDPNYFSKIFRKRTGFSPAAYTKQDGGNDDVQ</sequence>
<dbReference type="GO" id="GO:0005737">
    <property type="term" value="C:cytoplasm"/>
    <property type="evidence" value="ECO:0007669"/>
    <property type="project" value="UniProtKB-SubCell"/>
</dbReference>
<dbReference type="InterPro" id="IPR011006">
    <property type="entry name" value="CheY-like_superfamily"/>
</dbReference>
<evidence type="ECO:0000256" key="2">
    <source>
        <dbReference type="ARBA" id="ARBA00018672"/>
    </source>
</evidence>
<dbReference type="CDD" id="cd17536">
    <property type="entry name" value="REC_YesN-like"/>
    <property type="match status" value="1"/>
</dbReference>
<evidence type="ECO:0000256" key="1">
    <source>
        <dbReference type="ARBA" id="ARBA00004496"/>
    </source>
</evidence>
<evidence type="ECO:0000256" key="4">
    <source>
        <dbReference type="ARBA" id="ARBA00022553"/>
    </source>
</evidence>
<dbReference type="PRINTS" id="PR00032">
    <property type="entry name" value="HTHARAC"/>
</dbReference>
<evidence type="ECO:0000256" key="10">
    <source>
        <dbReference type="PROSITE-ProRule" id="PRU00169"/>
    </source>
</evidence>
<dbReference type="AlphaFoldDB" id="A0A1E3ARC1"/>
<proteinExistence type="predicted"/>
<evidence type="ECO:0000313" key="14">
    <source>
        <dbReference type="Proteomes" id="UP000095003"/>
    </source>
</evidence>
<evidence type="ECO:0000259" key="12">
    <source>
        <dbReference type="PROSITE" id="PS50110"/>
    </source>
</evidence>
<comment type="subcellular location">
    <subcellularLocation>
        <location evidence="1">Cytoplasm</location>
    </subcellularLocation>
</comment>
<evidence type="ECO:0000256" key="5">
    <source>
        <dbReference type="ARBA" id="ARBA00023012"/>
    </source>
</evidence>
<keyword evidence="6" id="KW-0805">Transcription regulation</keyword>
<dbReference type="InterPro" id="IPR018060">
    <property type="entry name" value="HTH_AraC"/>
</dbReference>
<dbReference type="InterPro" id="IPR051552">
    <property type="entry name" value="HptR"/>
</dbReference>
<dbReference type="SUPFAM" id="SSF46689">
    <property type="entry name" value="Homeodomain-like"/>
    <property type="match status" value="2"/>
</dbReference>
<evidence type="ECO:0000313" key="13">
    <source>
        <dbReference type="EMBL" id="ODM11285.1"/>
    </source>
</evidence>
<dbReference type="PROSITE" id="PS50110">
    <property type="entry name" value="RESPONSE_REGULATORY"/>
    <property type="match status" value="1"/>
</dbReference>
<evidence type="ECO:0000256" key="7">
    <source>
        <dbReference type="ARBA" id="ARBA00023125"/>
    </source>
</evidence>
<feature type="domain" description="HTH araC/xylS-type" evidence="11">
    <location>
        <begin position="409"/>
        <end position="507"/>
    </location>
</feature>
<feature type="domain" description="Response regulatory" evidence="12">
    <location>
        <begin position="3"/>
        <end position="120"/>
    </location>
</feature>
<evidence type="ECO:0000259" key="11">
    <source>
        <dbReference type="PROSITE" id="PS01124"/>
    </source>
</evidence>
<evidence type="ECO:0000256" key="3">
    <source>
        <dbReference type="ARBA" id="ARBA00022490"/>
    </source>
</evidence>
<organism evidence="13 14">
    <name type="scientific">Eisenbergiella tayi</name>
    <dbReference type="NCBI Taxonomy" id="1432052"/>
    <lineage>
        <taxon>Bacteria</taxon>
        <taxon>Bacillati</taxon>
        <taxon>Bacillota</taxon>
        <taxon>Clostridia</taxon>
        <taxon>Lachnospirales</taxon>
        <taxon>Lachnospiraceae</taxon>
        <taxon>Eisenbergiella</taxon>
    </lineage>
</organism>
<dbReference type="GO" id="GO:0003700">
    <property type="term" value="F:DNA-binding transcription factor activity"/>
    <property type="evidence" value="ECO:0007669"/>
    <property type="project" value="InterPro"/>
</dbReference>
<comment type="function">
    <text evidence="9">May play the central regulatory role in sporulation. It may be an element of the effector pathway responsible for the activation of sporulation genes in response to nutritional stress. Spo0A may act in concert with spo0H (a sigma factor) to control the expression of some genes that are critical to the sporulation process.</text>
</comment>
<evidence type="ECO:0000256" key="9">
    <source>
        <dbReference type="ARBA" id="ARBA00024867"/>
    </source>
</evidence>
<dbReference type="InterPro" id="IPR001789">
    <property type="entry name" value="Sig_transdc_resp-reg_receiver"/>
</dbReference>
<keyword evidence="5" id="KW-0902">Two-component regulatory system</keyword>
<keyword evidence="8" id="KW-0804">Transcription</keyword>
<keyword evidence="3" id="KW-0963">Cytoplasm</keyword>
<dbReference type="Gene3D" id="3.40.50.2300">
    <property type="match status" value="1"/>
</dbReference>
<dbReference type="PROSITE" id="PS01124">
    <property type="entry name" value="HTH_ARAC_FAMILY_2"/>
    <property type="match status" value="1"/>
</dbReference>
<keyword evidence="7" id="KW-0238">DNA-binding</keyword>
<dbReference type="EMBL" id="MCGI01000003">
    <property type="protein sequence ID" value="ODM11285.1"/>
    <property type="molecule type" value="Genomic_DNA"/>
</dbReference>
<dbReference type="GO" id="GO:0000160">
    <property type="term" value="P:phosphorelay signal transduction system"/>
    <property type="evidence" value="ECO:0007669"/>
    <property type="project" value="UniProtKB-KW"/>
</dbReference>
<dbReference type="Pfam" id="PF12833">
    <property type="entry name" value="HTH_18"/>
    <property type="match status" value="1"/>
</dbReference>
<feature type="modified residue" description="4-aspartylphosphate" evidence="10">
    <location>
        <position position="55"/>
    </location>
</feature>
<dbReference type="PANTHER" id="PTHR42713">
    <property type="entry name" value="HISTIDINE KINASE-RELATED"/>
    <property type="match status" value="1"/>
</dbReference>
<evidence type="ECO:0000256" key="6">
    <source>
        <dbReference type="ARBA" id="ARBA00023015"/>
    </source>
</evidence>
<protein>
    <recommendedName>
        <fullName evidence="2">Stage 0 sporulation protein A homolog</fullName>
    </recommendedName>
</protein>
<name>A0A1E3ARC1_9FIRM</name>
<dbReference type="Gene3D" id="1.10.10.60">
    <property type="entry name" value="Homeodomain-like"/>
    <property type="match status" value="2"/>
</dbReference>
<dbReference type="SMART" id="SM00448">
    <property type="entry name" value="REC"/>
    <property type="match status" value="1"/>
</dbReference>
<dbReference type="InterPro" id="IPR020449">
    <property type="entry name" value="Tscrpt_reg_AraC-type_HTH"/>
</dbReference>
<dbReference type="GO" id="GO:0043565">
    <property type="term" value="F:sequence-specific DNA binding"/>
    <property type="evidence" value="ECO:0007669"/>
    <property type="project" value="InterPro"/>
</dbReference>
<gene>
    <name evidence="13" type="ORF">BEH84_03714</name>
</gene>